<organism evidence="1 2">
    <name type="scientific">[Emmonsia] crescens</name>
    <dbReference type="NCBI Taxonomy" id="73230"/>
    <lineage>
        <taxon>Eukaryota</taxon>
        <taxon>Fungi</taxon>
        <taxon>Dikarya</taxon>
        <taxon>Ascomycota</taxon>
        <taxon>Pezizomycotina</taxon>
        <taxon>Eurotiomycetes</taxon>
        <taxon>Eurotiomycetidae</taxon>
        <taxon>Onygenales</taxon>
        <taxon>Ajellomycetaceae</taxon>
        <taxon>Emergomyces</taxon>
    </lineage>
</organism>
<keyword evidence="2" id="KW-1185">Reference proteome</keyword>
<evidence type="ECO:0000313" key="1">
    <source>
        <dbReference type="EMBL" id="PGH36056.1"/>
    </source>
</evidence>
<comment type="caution">
    <text evidence="1">The sequence shown here is derived from an EMBL/GenBank/DDBJ whole genome shotgun (WGS) entry which is preliminary data.</text>
</comment>
<dbReference type="EMBL" id="PDND01000012">
    <property type="protein sequence ID" value="PGH36056.1"/>
    <property type="molecule type" value="Genomic_DNA"/>
</dbReference>
<name>A0A2B7ZPX4_9EURO</name>
<sequence length="143" mass="16458">MYVLHLVRRQEGGSYKRWRRHLIVPRASGSSHQQRGLRSQSIISKGFQGWRPALPVLFGVFGTLGRRRLREEPHKVSPGRLRWMRALGVGRWLLGNCFIRALFLDPQASASKRQSIDSAKRTMQPASRTTIWELQAHKPELPP</sequence>
<accession>A0A2B7ZPX4</accession>
<proteinExistence type="predicted"/>
<dbReference type="AlphaFoldDB" id="A0A2B7ZPX4"/>
<protein>
    <submittedName>
        <fullName evidence="1">Uncharacterized protein</fullName>
    </submittedName>
</protein>
<evidence type="ECO:0000313" key="2">
    <source>
        <dbReference type="Proteomes" id="UP000226031"/>
    </source>
</evidence>
<reference evidence="1 2" key="1">
    <citation type="submission" date="2017-10" db="EMBL/GenBank/DDBJ databases">
        <title>Comparative genomics in systemic dimorphic fungi from Ajellomycetaceae.</title>
        <authorList>
            <person name="Munoz J.F."/>
            <person name="Mcewen J.G."/>
            <person name="Clay O.K."/>
            <person name="Cuomo C.A."/>
        </authorList>
    </citation>
    <scope>NUCLEOTIDE SEQUENCE [LARGE SCALE GENOMIC DNA]</scope>
    <source>
        <strain evidence="1 2">UAMH4076</strain>
    </source>
</reference>
<gene>
    <name evidence="1" type="ORF">GX50_01068</name>
</gene>
<dbReference type="Proteomes" id="UP000226031">
    <property type="component" value="Unassembled WGS sequence"/>
</dbReference>